<reference evidence="1 2" key="1">
    <citation type="submission" date="2024-09" db="EMBL/GenBank/DDBJ databases">
        <title>Floridaenema gen nov. (Aerosakkonemataceae, Aerosakkonematales ord. nov., Cyanobacteria) from benthic tropical and subtropical fresh waters, with the description of four new species.</title>
        <authorList>
            <person name="Moretto J.A."/>
            <person name="Berthold D.E."/>
            <person name="Lefler F.W."/>
            <person name="Huang I.-S."/>
            <person name="Laughinghouse H. IV."/>
        </authorList>
    </citation>
    <scope>NUCLEOTIDE SEQUENCE [LARGE SCALE GENOMIC DNA]</scope>
    <source>
        <strain evidence="1 2">BLCC-F50</strain>
    </source>
</reference>
<name>A0ABV4XT84_9CYAN</name>
<protein>
    <submittedName>
        <fullName evidence="1">Uncharacterized protein</fullName>
    </submittedName>
</protein>
<evidence type="ECO:0000313" key="2">
    <source>
        <dbReference type="Proteomes" id="UP001576784"/>
    </source>
</evidence>
<keyword evidence="2" id="KW-1185">Reference proteome</keyword>
<proteinExistence type="predicted"/>
<organism evidence="1 2">
    <name type="scientific">Floridaenema flaviceps BLCC-F50</name>
    <dbReference type="NCBI Taxonomy" id="3153642"/>
    <lineage>
        <taxon>Bacteria</taxon>
        <taxon>Bacillati</taxon>
        <taxon>Cyanobacteriota</taxon>
        <taxon>Cyanophyceae</taxon>
        <taxon>Oscillatoriophycideae</taxon>
        <taxon>Aerosakkonematales</taxon>
        <taxon>Aerosakkonemataceae</taxon>
        <taxon>Floridanema</taxon>
        <taxon>Floridanema flaviceps</taxon>
    </lineage>
</organism>
<gene>
    <name evidence="1" type="ORF">ACE1CI_18635</name>
</gene>
<sequence>MLNSGKKIVLSKMVEIGFYPSLAPPNLNLAQPPLFNYGDVLRWRGIDDSDWGIAIGRFYGYALHSKSWQWCYLLWLDSSSKSAAWCQIDTAWEEDLETYEAAPNFATTRTNANSAL</sequence>
<comment type="caution">
    <text evidence="1">The sequence shown here is derived from an EMBL/GenBank/DDBJ whole genome shotgun (WGS) entry which is preliminary data.</text>
</comment>
<dbReference type="Proteomes" id="UP001576784">
    <property type="component" value="Unassembled WGS sequence"/>
</dbReference>
<dbReference type="RefSeq" id="WP_413264573.1">
    <property type="nucleotide sequence ID" value="NZ_JBHFNR010000134.1"/>
</dbReference>
<accession>A0ABV4XT84</accession>
<dbReference type="EMBL" id="JBHFNR010000134">
    <property type="protein sequence ID" value="MFB2894930.1"/>
    <property type="molecule type" value="Genomic_DNA"/>
</dbReference>
<evidence type="ECO:0000313" key="1">
    <source>
        <dbReference type="EMBL" id="MFB2894930.1"/>
    </source>
</evidence>